<accession>A0ABR1C454</accession>
<gene>
    <name evidence="2" type="primary">Necator_chrII.g4309</name>
    <name evidence="2" type="ORF">RB195_016517</name>
</gene>
<protein>
    <submittedName>
        <fullName evidence="2">Uncharacterized protein</fullName>
    </submittedName>
</protein>
<feature type="compositionally biased region" description="Polar residues" evidence="1">
    <location>
        <begin position="104"/>
        <end position="123"/>
    </location>
</feature>
<dbReference type="EMBL" id="JAVFWL010000002">
    <property type="protein sequence ID" value="KAK6732183.1"/>
    <property type="molecule type" value="Genomic_DNA"/>
</dbReference>
<keyword evidence="3" id="KW-1185">Reference proteome</keyword>
<evidence type="ECO:0000313" key="3">
    <source>
        <dbReference type="Proteomes" id="UP001303046"/>
    </source>
</evidence>
<feature type="compositionally biased region" description="Basic and acidic residues" evidence="1">
    <location>
        <begin position="93"/>
        <end position="103"/>
    </location>
</feature>
<organism evidence="2 3">
    <name type="scientific">Necator americanus</name>
    <name type="common">Human hookworm</name>
    <dbReference type="NCBI Taxonomy" id="51031"/>
    <lineage>
        <taxon>Eukaryota</taxon>
        <taxon>Metazoa</taxon>
        <taxon>Ecdysozoa</taxon>
        <taxon>Nematoda</taxon>
        <taxon>Chromadorea</taxon>
        <taxon>Rhabditida</taxon>
        <taxon>Rhabditina</taxon>
        <taxon>Rhabditomorpha</taxon>
        <taxon>Strongyloidea</taxon>
        <taxon>Ancylostomatidae</taxon>
        <taxon>Bunostominae</taxon>
        <taxon>Necator</taxon>
    </lineage>
</organism>
<evidence type="ECO:0000256" key="1">
    <source>
        <dbReference type="SAM" id="MobiDB-lite"/>
    </source>
</evidence>
<sequence>MSGTDNVGLIYDMIINHFGTVAGKTSCEYDNANSANSLILFRVLLNLPRDGDRVEVITSSSHDFSTTRRLYCDNKPNKTTYDVVADKVLRTPSQKSDEVDTQKSEVSSSIKKGTTQSCSKTSPLACTTPAPPGIRTYVKGTAASPSRFEDVIKSTPPNKAQIVPGSVQISPLRQMEGVAIDLVVAIKMKSGGSRTVNMQIECPHFIPKRIMIDGKWHNII</sequence>
<dbReference type="Proteomes" id="UP001303046">
    <property type="component" value="Unassembled WGS sequence"/>
</dbReference>
<evidence type="ECO:0000313" key="2">
    <source>
        <dbReference type="EMBL" id="KAK6732183.1"/>
    </source>
</evidence>
<name>A0ABR1C454_NECAM</name>
<reference evidence="2 3" key="1">
    <citation type="submission" date="2023-08" db="EMBL/GenBank/DDBJ databases">
        <title>A Necator americanus chromosomal reference genome.</title>
        <authorList>
            <person name="Ilik V."/>
            <person name="Petrzelkova K.J."/>
            <person name="Pardy F."/>
            <person name="Fuh T."/>
            <person name="Niatou-Singa F.S."/>
            <person name="Gouil Q."/>
            <person name="Baker L."/>
            <person name="Ritchie M.E."/>
            <person name="Jex A.R."/>
            <person name="Gazzola D."/>
            <person name="Li H."/>
            <person name="Toshio Fujiwara R."/>
            <person name="Zhan B."/>
            <person name="Aroian R.V."/>
            <person name="Pafco B."/>
            <person name="Schwarz E.M."/>
        </authorList>
    </citation>
    <scope>NUCLEOTIDE SEQUENCE [LARGE SCALE GENOMIC DNA]</scope>
    <source>
        <strain evidence="2 3">Aroian</strain>
        <tissue evidence="2">Whole animal</tissue>
    </source>
</reference>
<proteinExistence type="predicted"/>
<comment type="caution">
    <text evidence="2">The sequence shown here is derived from an EMBL/GenBank/DDBJ whole genome shotgun (WGS) entry which is preliminary data.</text>
</comment>
<feature type="region of interest" description="Disordered" evidence="1">
    <location>
        <begin position="93"/>
        <end position="123"/>
    </location>
</feature>